<reference evidence="2 3" key="1">
    <citation type="journal article" date="2021" name="Commun. Biol.">
        <title>The genome of Shorea leprosula (Dipterocarpaceae) highlights the ecological relevance of drought in aseasonal tropical rainforests.</title>
        <authorList>
            <person name="Ng K.K.S."/>
            <person name="Kobayashi M.J."/>
            <person name="Fawcett J.A."/>
            <person name="Hatakeyama M."/>
            <person name="Paape T."/>
            <person name="Ng C.H."/>
            <person name="Ang C.C."/>
            <person name="Tnah L.H."/>
            <person name="Lee C.T."/>
            <person name="Nishiyama T."/>
            <person name="Sese J."/>
            <person name="O'Brien M.J."/>
            <person name="Copetti D."/>
            <person name="Mohd Noor M.I."/>
            <person name="Ong R.C."/>
            <person name="Putra M."/>
            <person name="Sireger I.Z."/>
            <person name="Indrioko S."/>
            <person name="Kosugi Y."/>
            <person name="Izuno A."/>
            <person name="Isagi Y."/>
            <person name="Lee S.L."/>
            <person name="Shimizu K.K."/>
        </authorList>
    </citation>
    <scope>NUCLEOTIDE SEQUENCE [LARGE SCALE GENOMIC DNA]</scope>
    <source>
        <strain evidence="2">214</strain>
    </source>
</reference>
<dbReference type="PANTHER" id="PTHR24559:SF457">
    <property type="entry name" value="RNA-DIRECTED DNA POLYMERASE HOMOLOG"/>
    <property type="match status" value="1"/>
</dbReference>
<evidence type="ECO:0000256" key="1">
    <source>
        <dbReference type="SAM" id="MobiDB-lite"/>
    </source>
</evidence>
<keyword evidence="3" id="KW-1185">Reference proteome</keyword>
<dbReference type="AlphaFoldDB" id="A0AAV5HUN1"/>
<gene>
    <name evidence="2" type="ORF">SLEP1_g2949</name>
</gene>
<feature type="region of interest" description="Disordered" evidence="1">
    <location>
        <begin position="255"/>
        <end position="283"/>
    </location>
</feature>
<evidence type="ECO:0000313" key="3">
    <source>
        <dbReference type="Proteomes" id="UP001054252"/>
    </source>
</evidence>
<comment type="caution">
    <text evidence="2">The sequence shown here is derived from an EMBL/GenBank/DDBJ whole genome shotgun (WGS) entry which is preliminary data.</text>
</comment>
<name>A0AAV5HUN1_9ROSI</name>
<dbReference type="EMBL" id="BPVZ01000003">
    <property type="protein sequence ID" value="GKU88720.1"/>
    <property type="molecule type" value="Genomic_DNA"/>
</dbReference>
<accession>A0AAV5HUN1</accession>
<dbReference type="Gene3D" id="3.10.10.10">
    <property type="entry name" value="HIV Type 1 Reverse Transcriptase, subunit A, domain 1"/>
    <property type="match status" value="1"/>
</dbReference>
<dbReference type="SUPFAM" id="SSF56672">
    <property type="entry name" value="DNA/RNA polymerases"/>
    <property type="match status" value="1"/>
</dbReference>
<dbReference type="Proteomes" id="UP001054252">
    <property type="component" value="Unassembled WGS sequence"/>
</dbReference>
<proteinExistence type="predicted"/>
<sequence>MSPEATLKVKEKIKRLLKVGFVETSKYVEWLSNVIPMVKKNGKLRIYAYFSNLNLTTPKDEYSMPIADLLVDDVARHQILSFVDGHNGIQPEVIKGQTLADFLVDHLCLKVKADEKKANPAPIQVANPGVTWIHCSWVREEPKLRWIHLGFLTNPGARWVLQKPKTNLARAWVPDEPSATWVGSSWVHDEPRWTWVPVYNALGASWVETEQRSQSSIKKKKTKNPGLLAGFANPATGFREEPRFGFHEEPRFGFHEPRSWVPHGTPLLGSRRKKAGKEERAEG</sequence>
<dbReference type="PANTHER" id="PTHR24559">
    <property type="entry name" value="TRANSPOSON TY3-I GAG-POL POLYPROTEIN"/>
    <property type="match status" value="1"/>
</dbReference>
<protein>
    <submittedName>
        <fullName evidence="2">Uncharacterized protein</fullName>
    </submittedName>
</protein>
<dbReference type="InterPro" id="IPR043502">
    <property type="entry name" value="DNA/RNA_pol_sf"/>
</dbReference>
<evidence type="ECO:0000313" key="2">
    <source>
        <dbReference type="EMBL" id="GKU88720.1"/>
    </source>
</evidence>
<dbReference type="InterPro" id="IPR053134">
    <property type="entry name" value="RNA-dir_DNA_polymerase"/>
</dbReference>
<feature type="region of interest" description="Disordered" evidence="1">
    <location>
        <begin position="215"/>
        <end position="235"/>
    </location>
</feature>
<organism evidence="2 3">
    <name type="scientific">Rubroshorea leprosula</name>
    <dbReference type="NCBI Taxonomy" id="152421"/>
    <lineage>
        <taxon>Eukaryota</taxon>
        <taxon>Viridiplantae</taxon>
        <taxon>Streptophyta</taxon>
        <taxon>Embryophyta</taxon>
        <taxon>Tracheophyta</taxon>
        <taxon>Spermatophyta</taxon>
        <taxon>Magnoliopsida</taxon>
        <taxon>eudicotyledons</taxon>
        <taxon>Gunneridae</taxon>
        <taxon>Pentapetalae</taxon>
        <taxon>rosids</taxon>
        <taxon>malvids</taxon>
        <taxon>Malvales</taxon>
        <taxon>Dipterocarpaceae</taxon>
        <taxon>Rubroshorea</taxon>
    </lineage>
</organism>